<evidence type="ECO:0000313" key="2">
    <source>
        <dbReference type="Proteomes" id="UP001595711"/>
    </source>
</evidence>
<dbReference type="EMBL" id="JBHRYJ010000004">
    <property type="protein sequence ID" value="MFC3677445.1"/>
    <property type="molecule type" value="Genomic_DNA"/>
</dbReference>
<proteinExistence type="predicted"/>
<organism evidence="1 2">
    <name type="scientific">Ferrovibrio xuzhouensis</name>
    <dbReference type="NCBI Taxonomy" id="1576914"/>
    <lineage>
        <taxon>Bacteria</taxon>
        <taxon>Pseudomonadati</taxon>
        <taxon>Pseudomonadota</taxon>
        <taxon>Alphaproteobacteria</taxon>
        <taxon>Rhodospirillales</taxon>
        <taxon>Rhodospirillaceae</taxon>
        <taxon>Ferrovibrio</taxon>
    </lineage>
</organism>
<protein>
    <submittedName>
        <fullName evidence="1">Uncharacterized protein</fullName>
    </submittedName>
</protein>
<reference evidence="2" key="1">
    <citation type="journal article" date="2019" name="Int. J. Syst. Evol. Microbiol.">
        <title>The Global Catalogue of Microorganisms (GCM) 10K type strain sequencing project: providing services to taxonomists for standard genome sequencing and annotation.</title>
        <authorList>
            <consortium name="The Broad Institute Genomics Platform"/>
            <consortium name="The Broad Institute Genome Sequencing Center for Infectious Disease"/>
            <person name="Wu L."/>
            <person name="Ma J."/>
        </authorList>
    </citation>
    <scope>NUCLEOTIDE SEQUENCE [LARGE SCALE GENOMIC DNA]</scope>
    <source>
        <strain evidence="2">KCTC 42182</strain>
    </source>
</reference>
<dbReference type="RefSeq" id="WP_379728986.1">
    <property type="nucleotide sequence ID" value="NZ_JBHRYJ010000004.1"/>
</dbReference>
<dbReference type="Proteomes" id="UP001595711">
    <property type="component" value="Unassembled WGS sequence"/>
</dbReference>
<evidence type="ECO:0000313" key="1">
    <source>
        <dbReference type="EMBL" id="MFC3677445.1"/>
    </source>
</evidence>
<comment type="caution">
    <text evidence="1">The sequence shown here is derived from an EMBL/GenBank/DDBJ whole genome shotgun (WGS) entry which is preliminary data.</text>
</comment>
<accession>A0ABV7VIV8</accession>
<gene>
    <name evidence="1" type="ORF">ACFOOQ_17965</name>
</gene>
<keyword evidence="2" id="KW-1185">Reference proteome</keyword>
<name>A0ABV7VIV8_9PROT</name>
<sequence>MVQDYRQNQVETAGGTDPVGQAVRLLQVLNSRATEVQGVTARMYEMATILSFSDYADGFRRVQEFLSFCDVIESKLENIAPSTREPILHEISAVKMRAFSALLRAMGAYLTVLERRDMINYFAQAVFLMQQDVLADFHDHALPDVPRQLVPENLPALFEQVGALIKHLLDRCIDVPDFRFEA</sequence>